<dbReference type="SUPFAM" id="SSF51197">
    <property type="entry name" value="Clavaminate synthase-like"/>
    <property type="match status" value="1"/>
</dbReference>
<evidence type="ECO:0000256" key="1">
    <source>
        <dbReference type="ARBA" id="ARBA00001954"/>
    </source>
</evidence>
<dbReference type="PANTHER" id="PTHR31212:SF4">
    <property type="entry name" value="ALPHA-KETOGLUTARATE-DEPENDENT DIOXYGENASE ALKB HOMOLOG 3"/>
    <property type="match status" value="1"/>
</dbReference>
<gene>
    <name evidence="3" type="ORF">JTE90_024711</name>
</gene>
<sequence>MSLQTDLNIENIPNFYDADYSQQVLTELVSYKYQDLKLRFYDKEFIPRRKVLAFGDPGLTYTFSGTNVPANRWPDTLLNIKKDVEARTGEEYNYVLLNYYSNGLSKIGSHKDDVTSLDPASTIPTLSFGATRTIHFTRKGFPSNQVQLLDGSLLLMKTPTNKFWNHEIPAEPDVTSPRVSLTFKKIKTSRKRTFDDCFSSPSECSPKPTTSRHVSCEPIPENDWLTQLYIDFNPPDQPTHSKSNITIKEWNLGYGFFPGDLQSPSGPPPKKTKKSHLKSLEDEVLAKAVKALEKEEDQYEVFGQYVASELKHLSSEVLRKRTKIAISKLLISASEEDACLDYSVIENAELYCE</sequence>
<dbReference type="PANTHER" id="PTHR31212">
    <property type="entry name" value="ALPHA-KETOGLUTARATE-DEPENDENT DIOXYGENASE ALKB HOMOLOG 3"/>
    <property type="match status" value="1"/>
</dbReference>
<dbReference type="InterPro" id="IPR027450">
    <property type="entry name" value="AlkB-like"/>
</dbReference>
<feature type="domain" description="Fe2OG dioxygenase" evidence="2">
    <location>
        <begin position="91"/>
        <end position="187"/>
    </location>
</feature>
<dbReference type="Proteomes" id="UP000827092">
    <property type="component" value="Unassembled WGS sequence"/>
</dbReference>
<comment type="caution">
    <text evidence="3">The sequence shown here is derived from an EMBL/GenBank/DDBJ whole genome shotgun (WGS) entry which is preliminary data.</text>
</comment>
<dbReference type="PROSITE" id="PS51471">
    <property type="entry name" value="FE2OG_OXY"/>
    <property type="match status" value="1"/>
</dbReference>
<dbReference type="GO" id="GO:0006307">
    <property type="term" value="P:DNA alkylation repair"/>
    <property type="evidence" value="ECO:0007669"/>
    <property type="project" value="InterPro"/>
</dbReference>
<dbReference type="InterPro" id="IPR005123">
    <property type="entry name" value="Oxoglu/Fe-dep_dioxygenase_dom"/>
</dbReference>
<dbReference type="AlphaFoldDB" id="A0AAV6UA13"/>
<organism evidence="3 4">
    <name type="scientific">Oedothorax gibbosus</name>
    <dbReference type="NCBI Taxonomy" id="931172"/>
    <lineage>
        <taxon>Eukaryota</taxon>
        <taxon>Metazoa</taxon>
        <taxon>Ecdysozoa</taxon>
        <taxon>Arthropoda</taxon>
        <taxon>Chelicerata</taxon>
        <taxon>Arachnida</taxon>
        <taxon>Araneae</taxon>
        <taxon>Araneomorphae</taxon>
        <taxon>Entelegynae</taxon>
        <taxon>Araneoidea</taxon>
        <taxon>Linyphiidae</taxon>
        <taxon>Erigoninae</taxon>
        <taxon>Oedothorax</taxon>
    </lineage>
</organism>
<reference evidence="3 4" key="1">
    <citation type="journal article" date="2022" name="Nat. Ecol. Evol.">
        <title>A masculinizing supergene underlies an exaggerated male reproductive morph in a spider.</title>
        <authorList>
            <person name="Hendrickx F."/>
            <person name="De Corte Z."/>
            <person name="Sonet G."/>
            <person name="Van Belleghem S.M."/>
            <person name="Kostlbacher S."/>
            <person name="Vangestel C."/>
        </authorList>
    </citation>
    <scope>NUCLEOTIDE SEQUENCE [LARGE SCALE GENOMIC DNA]</scope>
    <source>
        <strain evidence="3">W744_W776</strain>
    </source>
</reference>
<accession>A0AAV6UA13</accession>
<dbReference type="Gene3D" id="2.60.120.590">
    <property type="entry name" value="Alpha-ketoglutarate-dependent dioxygenase AlkB-like"/>
    <property type="match status" value="1"/>
</dbReference>
<dbReference type="Pfam" id="PF13532">
    <property type="entry name" value="2OG-FeII_Oxy_2"/>
    <property type="match status" value="1"/>
</dbReference>
<evidence type="ECO:0000313" key="4">
    <source>
        <dbReference type="Proteomes" id="UP000827092"/>
    </source>
</evidence>
<proteinExistence type="predicted"/>
<keyword evidence="4" id="KW-1185">Reference proteome</keyword>
<dbReference type="InterPro" id="IPR032854">
    <property type="entry name" value="ALKBH3"/>
</dbReference>
<evidence type="ECO:0000313" key="3">
    <source>
        <dbReference type="EMBL" id="KAG8180962.1"/>
    </source>
</evidence>
<dbReference type="EMBL" id="JAFNEN010000539">
    <property type="protein sequence ID" value="KAG8180962.1"/>
    <property type="molecule type" value="Genomic_DNA"/>
</dbReference>
<evidence type="ECO:0000259" key="2">
    <source>
        <dbReference type="PROSITE" id="PS51471"/>
    </source>
</evidence>
<protein>
    <recommendedName>
        <fullName evidence="2">Fe2OG dioxygenase domain-containing protein</fullName>
    </recommendedName>
</protein>
<dbReference type="GO" id="GO:0051213">
    <property type="term" value="F:dioxygenase activity"/>
    <property type="evidence" value="ECO:0007669"/>
    <property type="project" value="InterPro"/>
</dbReference>
<comment type="cofactor">
    <cofactor evidence="1">
        <name>Fe(2+)</name>
        <dbReference type="ChEBI" id="CHEBI:29033"/>
    </cofactor>
</comment>
<name>A0AAV6UA13_9ARAC</name>
<dbReference type="InterPro" id="IPR037151">
    <property type="entry name" value="AlkB-like_sf"/>
</dbReference>